<keyword evidence="4" id="KW-0732">Signal</keyword>
<feature type="region of interest" description="Disordered" evidence="3">
    <location>
        <begin position="29"/>
        <end position="54"/>
    </location>
</feature>
<dbReference type="GO" id="GO:0046872">
    <property type="term" value="F:metal ion binding"/>
    <property type="evidence" value="ECO:0007669"/>
    <property type="project" value="UniProtKB-KW"/>
</dbReference>
<proteinExistence type="predicted"/>
<name>A0AAJ6VXP4_9ACAR</name>
<evidence type="ECO:0000313" key="5">
    <source>
        <dbReference type="Proteomes" id="UP000694867"/>
    </source>
</evidence>
<dbReference type="SUPFAM" id="SSF48113">
    <property type="entry name" value="Heme-dependent peroxidases"/>
    <property type="match status" value="1"/>
</dbReference>
<evidence type="ECO:0000256" key="2">
    <source>
        <dbReference type="PIRSR" id="PIRSR619791-2"/>
    </source>
</evidence>
<keyword evidence="2" id="KW-0349">Heme</keyword>
<dbReference type="InterPro" id="IPR010255">
    <property type="entry name" value="Haem_peroxidase_sf"/>
</dbReference>
<reference evidence="6" key="1">
    <citation type="submission" date="2025-08" db="UniProtKB">
        <authorList>
            <consortium name="RefSeq"/>
        </authorList>
    </citation>
    <scope>IDENTIFICATION</scope>
</reference>
<feature type="compositionally biased region" description="Acidic residues" evidence="3">
    <location>
        <begin position="36"/>
        <end position="50"/>
    </location>
</feature>
<dbReference type="GO" id="GO:0004601">
    <property type="term" value="F:peroxidase activity"/>
    <property type="evidence" value="ECO:0007669"/>
    <property type="project" value="UniProtKB-KW"/>
</dbReference>
<evidence type="ECO:0000256" key="4">
    <source>
        <dbReference type="SAM" id="SignalP"/>
    </source>
</evidence>
<sequence length="704" mass="79181">MKPCGLVPWALPLLVVLFVVLNVVDSDPHTDIETATGDDPDLDKLEEDTPDFSADDRSGMDRNWKLWVSPSRLTGFKLSSTTTSLERYQQKLADRDFAKATAGMDDETIFHLQPLDCRYSGPYRSFDGSCNNLYHGCWGRSDETYGRMLSPEFGDGLDTPRKGRHGNRLPNVRLLSTLMQGNQIQSEKTASKYFTDLNTHFGQFVAHEVSSAAPYSDKVVQNGKLVQVTPPCCYTTDKDTECNEILVPDNDVFYEKGHCIELVRSKFYNSSETACPKNNAVPKDVREQVNAVTAFIDGSLIYGSSKFKAEPLIDDDGTMLIDKNSKYIKGGLMPRSDEDGSCSSFYPGCDQRCFKAGDVRASLTPILGALQTMFLRQHNIIAKAFIARGWDKWQTFNVSRKIIGGMLQVVVYKEYLPLLLGPLAMRRFELSVPTPRYVYRPSLNPSLLNAWATAACRVSHSNIADKLKREGLSLLKCPTLAYDINNMDTFCKPDTDPIRALLVGACQQKMQDLNTVYSLQITRYLFSTPYKPGKDLRAIDYHRARDHGIRPYNEWRRSCGLKPFGSFEEMKRASSKQYGPLIDKLKIAYRNDIDNVDFGVGAILEPLAPGSTFGPTITCLFGHQFHRLKYGDRFWFENPKVPTAFTPQQLSRLQRVTLAGLICATTDVLRIQKNVLLVPGPNNPLVDCATLVREQDLNLASYHY</sequence>
<keyword evidence="1 6" id="KW-0560">Oxidoreductase</keyword>
<evidence type="ECO:0000256" key="1">
    <source>
        <dbReference type="ARBA" id="ARBA00022559"/>
    </source>
</evidence>
<feature type="signal peptide" evidence="4">
    <location>
        <begin position="1"/>
        <end position="26"/>
    </location>
</feature>
<accession>A0AAJ6VXP4</accession>
<keyword evidence="2" id="KW-0408">Iron</keyword>
<dbReference type="GeneID" id="100906638"/>
<keyword evidence="2" id="KW-0479">Metal-binding</keyword>
<dbReference type="PRINTS" id="PR00457">
    <property type="entry name" value="ANPEROXIDASE"/>
</dbReference>
<dbReference type="GO" id="GO:0006979">
    <property type="term" value="P:response to oxidative stress"/>
    <property type="evidence" value="ECO:0007669"/>
    <property type="project" value="InterPro"/>
</dbReference>
<dbReference type="InterPro" id="IPR037120">
    <property type="entry name" value="Haem_peroxidase_sf_animal"/>
</dbReference>
<evidence type="ECO:0000256" key="3">
    <source>
        <dbReference type="SAM" id="MobiDB-lite"/>
    </source>
</evidence>
<keyword evidence="5" id="KW-1185">Reference proteome</keyword>
<dbReference type="GO" id="GO:0020037">
    <property type="term" value="F:heme binding"/>
    <property type="evidence" value="ECO:0007669"/>
    <property type="project" value="InterPro"/>
</dbReference>
<dbReference type="AlphaFoldDB" id="A0AAJ6VXP4"/>
<dbReference type="Gene3D" id="1.10.640.10">
    <property type="entry name" value="Haem peroxidase domain superfamily, animal type"/>
    <property type="match status" value="1"/>
</dbReference>
<organism evidence="5 6">
    <name type="scientific">Galendromus occidentalis</name>
    <name type="common">western predatory mite</name>
    <dbReference type="NCBI Taxonomy" id="34638"/>
    <lineage>
        <taxon>Eukaryota</taxon>
        <taxon>Metazoa</taxon>
        <taxon>Ecdysozoa</taxon>
        <taxon>Arthropoda</taxon>
        <taxon>Chelicerata</taxon>
        <taxon>Arachnida</taxon>
        <taxon>Acari</taxon>
        <taxon>Parasitiformes</taxon>
        <taxon>Mesostigmata</taxon>
        <taxon>Gamasina</taxon>
        <taxon>Phytoseioidea</taxon>
        <taxon>Phytoseiidae</taxon>
        <taxon>Typhlodrominae</taxon>
        <taxon>Galendromus</taxon>
    </lineage>
</organism>
<keyword evidence="1 6" id="KW-0575">Peroxidase</keyword>
<dbReference type="PANTHER" id="PTHR11475:SF134">
    <property type="entry name" value="LD42267P"/>
    <property type="match status" value="1"/>
</dbReference>
<gene>
    <name evidence="6" type="primary">LOC100906638</name>
</gene>
<dbReference type="Pfam" id="PF03098">
    <property type="entry name" value="An_peroxidase"/>
    <property type="match status" value="1"/>
</dbReference>
<dbReference type="PROSITE" id="PS50292">
    <property type="entry name" value="PEROXIDASE_3"/>
    <property type="match status" value="1"/>
</dbReference>
<evidence type="ECO:0000313" key="6">
    <source>
        <dbReference type="RefSeq" id="XP_003742121.1"/>
    </source>
</evidence>
<protein>
    <submittedName>
        <fullName evidence="6">Peroxidase</fullName>
    </submittedName>
</protein>
<dbReference type="InterPro" id="IPR019791">
    <property type="entry name" value="Haem_peroxidase_animal"/>
</dbReference>
<dbReference type="KEGG" id="goe:100906638"/>
<feature type="binding site" description="axial binding residue" evidence="2">
    <location>
        <position position="460"/>
    </location>
    <ligand>
        <name>heme b</name>
        <dbReference type="ChEBI" id="CHEBI:60344"/>
    </ligand>
    <ligandPart>
        <name>Fe</name>
        <dbReference type="ChEBI" id="CHEBI:18248"/>
    </ligandPart>
</feature>
<feature type="chain" id="PRO_5042550733" evidence="4">
    <location>
        <begin position="27"/>
        <end position="704"/>
    </location>
</feature>
<dbReference type="PANTHER" id="PTHR11475">
    <property type="entry name" value="OXIDASE/PEROXIDASE"/>
    <property type="match status" value="1"/>
</dbReference>
<dbReference type="Proteomes" id="UP000694867">
    <property type="component" value="Unplaced"/>
</dbReference>
<dbReference type="RefSeq" id="XP_003742121.1">
    <property type="nucleotide sequence ID" value="XM_003742073.1"/>
</dbReference>